<organism evidence="2 3">
    <name type="scientific">Halostreptopolyspora alba</name>
    <dbReference type="NCBI Taxonomy" id="2487137"/>
    <lineage>
        <taxon>Bacteria</taxon>
        <taxon>Bacillati</taxon>
        <taxon>Actinomycetota</taxon>
        <taxon>Actinomycetes</taxon>
        <taxon>Streptosporangiales</taxon>
        <taxon>Nocardiopsidaceae</taxon>
        <taxon>Halostreptopolyspora</taxon>
    </lineage>
</organism>
<dbReference type="OrthoDB" id="70280at2"/>
<evidence type="ECO:0000313" key="2">
    <source>
        <dbReference type="EMBL" id="RNL84190.1"/>
    </source>
</evidence>
<evidence type="ECO:0000313" key="3">
    <source>
        <dbReference type="Proteomes" id="UP000269198"/>
    </source>
</evidence>
<comment type="caution">
    <text evidence="2">The sequence shown here is derived from an EMBL/GenBank/DDBJ whole genome shotgun (WGS) entry which is preliminary data.</text>
</comment>
<dbReference type="Pfam" id="PF14028">
    <property type="entry name" value="Lant_dehydr_C"/>
    <property type="match status" value="1"/>
</dbReference>
<dbReference type="AlphaFoldDB" id="A0A3N0E8T0"/>
<dbReference type="EMBL" id="RJMB01000012">
    <property type="protein sequence ID" value="RNL84190.1"/>
    <property type="molecule type" value="Genomic_DNA"/>
</dbReference>
<accession>A0A3N0E8T0</accession>
<keyword evidence="3" id="KW-1185">Reference proteome</keyword>
<dbReference type="InterPro" id="IPR023809">
    <property type="entry name" value="Thiopep_bacteriocin_synth_dom"/>
</dbReference>
<sequence>MIMRRYASTDALDESAEESWHSAHVHYHANQDDLLLDAVRPLLAEVRESVPRAYFVRHWRLGPHVRLHFRCTSDRWYDTVRPAVERTIVDYLRANPSMTPVDEGAEIAKHRELARLEREEGELTPFAPDNSLRFRPYEQRLHVLSTVEAAELLAEFHTDATDLVLAILEYARAGGDRRGACLAAMVAVAHTMCPPLTRGFVSFRSHAEGFLANCADPEGTRALFDRQYRRNAAALRHQVRGTLAALAGAAKPRADRAPDELGEFTRRWATLASTYRERALPLIAAGHIGLDGAEEPQAESAAMRTSDFHRRLRASDSWEALRDAEWFRCYRLLLNYLYLQMNRIGISPLERFLLCHLLAEAVEEEFHVRALDVVEAIPSENADDRYHDQGDHRV</sequence>
<dbReference type="NCBIfam" id="NF045556">
    <property type="entry name" value="TbtD_PbtD_pyrid"/>
    <property type="match status" value="1"/>
</dbReference>
<evidence type="ECO:0000259" key="1">
    <source>
        <dbReference type="Pfam" id="PF14028"/>
    </source>
</evidence>
<reference evidence="2 3" key="1">
    <citation type="submission" date="2018-11" db="EMBL/GenBank/DDBJ databases">
        <title>The genome draft of YIM 96095.</title>
        <authorList>
            <person name="Tang S.-K."/>
            <person name="Chunyu W.-X."/>
            <person name="Feng Y.-Z."/>
        </authorList>
    </citation>
    <scope>NUCLEOTIDE SEQUENCE [LARGE SCALE GENOMIC DNA]</scope>
    <source>
        <strain evidence="2 3">YIM 96095</strain>
    </source>
</reference>
<dbReference type="Proteomes" id="UP000269198">
    <property type="component" value="Unassembled WGS sequence"/>
</dbReference>
<gene>
    <name evidence="2" type="ORF">EFW17_13255</name>
</gene>
<protein>
    <recommendedName>
        <fullName evidence="1">Thiopeptide-type bacteriocin biosynthesis domain-containing protein</fullName>
    </recommendedName>
</protein>
<feature type="domain" description="Thiopeptide-type bacteriocin biosynthesis" evidence="1">
    <location>
        <begin position="20"/>
        <end position="362"/>
    </location>
</feature>
<name>A0A3N0E8T0_9ACTN</name>
<dbReference type="InterPro" id="IPR054643">
    <property type="entry name" value="TbtD_PbtD_pyrid"/>
</dbReference>
<proteinExistence type="predicted"/>